<dbReference type="InterPro" id="IPR035969">
    <property type="entry name" value="Rab-GAP_TBC_sf"/>
</dbReference>
<accession>A0A8S4NZM9</accession>
<dbReference type="Gene3D" id="1.10.8.270">
    <property type="entry name" value="putative rabgap domain of human tbc1 domain family member 14 like domains"/>
    <property type="match status" value="1"/>
</dbReference>
<reference evidence="10" key="1">
    <citation type="submission" date="2022-03" db="EMBL/GenBank/DDBJ databases">
        <authorList>
            <person name="Martin C."/>
        </authorList>
    </citation>
    <scope>NUCLEOTIDE SEQUENCE</scope>
</reference>
<dbReference type="FunFam" id="1.10.472.80:FF:000009">
    <property type="entry name" value="TBC1 domain family member 13"/>
    <property type="match status" value="1"/>
</dbReference>
<dbReference type="PROSITE" id="PS50086">
    <property type="entry name" value="TBC_RABGAP"/>
    <property type="match status" value="1"/>
</dbReference>
<dbReference type="GO" id="GO:0016020">
    <property type="term" value="C:membrane"/>
    <property type="evidence" value="ECO:0007669"/>
    <property type="project" value="UniProtKB-SubCell"/>
</dbReference>
<organism evidence="10 11">
    <name type="scientific">Owenia fusiformis</name>
    <name type="common">Polychaete worm</name>
    <dbReference type="NCBI Taxonomy" id="6347"/>
    <lineage>
        <taxon>Eukaryota</taxon>
        <taxon>Metazoa</taxon>
        <taxon>Spiralia</taxon>
        <taxon>Lophotrochozoa</taxon>
        <taxon>Annelida</taxon>
        <taxon>Polychaeta</taxon>
        <taxon>Sedentaria</taxon>
        <taxon>Canalipalpata</taxon>
        <taxon>Sabellida</taxon>
        <taxon>Oweniida</taxon>
        <taxon>Oweniidae</taxon>
        <taxon>Owenia</taxon>
    </lineage>
</organism>
<keyword evidence="5" id="KW-0472">Membrane</keyword>
<proteinExistence type="predicted"/>
<evidence type="ECO:0000256" key="1">
    <source>
        <dbReference type="ARBA" id="ARBA00004370"/>
    </source>
</evidence>
<feature type="domain" description="Rab-GAP TBC" evidence="9">
    <location>
        <begin position="34"/>
        <end position="340"/>
    </location>
</feature>
<dbReference type="PANTHER" id="PTHR22957">
    <property type="entry name" value="TBC1 DOMAIN FAMILY MEMBER GTPASE-ACTIVATING PROTEIN"/>
    <property type="match status" value="1"/>
</dbReference>
<evidence type="ECO:0000256" key="3">
    <source>
        <dbReference type="ARBA" id="ARBA00022468"/>
    </source>
</evidence>
<sequence length="429" mass="50209">MAAHRAKLMRCEELLSKDKIPFKDLRELCFQGCPHESGIRAKCWKLLLNYLPLRPADWPDHLKKQRAAYMHFIDEIIIQPGTDRAGQGNSDVTFEDHPLNPNPESQWNTYFKDNDMLLQIDKDCRRLCPDLAFFQNATSYPCLELVTNETEIETLRKRVEYQVLKSETVQRNRSGITNMIARKRAKSMNAEYYTLSEGQEAHWEVVERILFIYGKLNPGQGYVQGMNEIIGPIYYTFASDPSKEGQENAEADTFYCFTNIMSDIRDNFIKSLDDSECGIGALMQRLMEILKKKDLALWVRLDQQEIKPQFFAFRWITLLLSQEFSLPDVQRIWDSLFSAEDRNEFLLLICCAMLILLRNDILNNDFSTNMKLVQVITKYRSPVHGDVIQLPYTEQLQQNPVIYFHLLSNRCELVYKFSYLRSKGFQIEH</sequence>
<dbReference type="GO" id="GO:0006886">
    <property type="term" value="P:intracellular protein transport"/>
    <property type="evidence" value="ECO:0007669"/>
    <property type="project" value="TreeGrafter"/>
</dbReference>
<dbReference type="PANTHER" id="PTHR22957:SF27">
    <property type="entry name" value="TBC1 DOMAIN FAMILY MEMBER 13"/>
    <property type="match status" value="1"/>
</dbReference>
<evidence type="ECO:0000256" key="2">
    <source>
        <dbReference type="ARBA" id="ARBA00004496"/>
    </source>
</evidence>
<dbReference type="OrthoDB" id="10263206at2759"/>
<dbReference type="GO" id="GO:0005096">
    <property type="term" value="F:GTPase activator activity"/>
    <property type="evidence" value="ECO:0007669"/>
    <property type="project" value="UniProtKB-KW"/>
</dbReference>
<dbReference type="Pfam" id="PF00566">
    <property type="entry name" value="RabGAP-TBC"/>
    <property type="match status" value="1"/>
</dbReference>
<dbReference type="SUPFAM" id="SSF47923">
    <property type="entry name" value="Ypt/Rab-GAP domain of gyp1p"/>
    <property type="match status" value="2"/>
</dbReference>
<evidence type="ECO:0000256" key="7">
    <source>
        <dbReference type="ARBA" id="ARBA00064536"/>
    </source>
</evidence>
<dbReference type="Gene3D" id="1.10.472.80">
    <property type="entry name" value="Ypt/Rab-GAP domain of gyp1p, domain 3"/>
    <property type="match status" value="1"/>
</dbReference>
<dbReference type="InterPro" id="IPR000195">
    <property type="entry name" value="Rab-GAP-TBC_dom"/>
</dbReference>
<dbReference type="Proteomes" id="UP000749559">
    <property type="component" value="Unassembled WGS sequence"/>
</dbReference>
<evidence type="ECO:0000256" key="6">
    <source>
        <dbReference type="ARBA" id="ARBA00059763"/>
    </source>
</evidence>
<dbReference type="SMART" id="SM00164">
    <property type="entry name" value="TBC"/>
    <property type="match status" value="1"/>
</dbReference>
<dbReference type="AlphaFoldDB" id="A0A8S4NZM9"/>
<comment type="function">
    <text evidence="6">Acts as a GTPase-activating protein for RAB35. Together with RAB35 may be involved in regulation of insulin-induced glucose transporter SLC2A4/GLUT4 translocation to the plasma membrane in adipocytes.</text>
</comment>
<evidence type="ECO:0000313" key="11">
    <source>
        <dbReference type="Proteomes" id="UP000749559"/>
    </source>
</evidence>
<comment type="subunit">
    <text evidence="7">Interacts with RAB1A and RAB10; in a GTP-dependent manner.</text>
</comment>
<keyword evidence="3" id="KW-0343">GTPase activation</keyword>
<evidence type="ECO:0000313" key="10">
    <source>
        <dbReference type="EMBL" id="CAH1786642.1"/>
    </source>
</evidence>
<gene>
    <name evidence="10" type="ORF">OFUS_LOCUS12497</name>
</gene>
<name>A0A8S4NZM9_OWEFU</name>
<protein>
    <recommendedName>
        <fullName evidence="8">TBC1 domain family member 13</fullName>
    </recommendedName>
</protein>
<comment type="subcellular location">
    <subcellularLocation>
        <location evidence="2">Cytoplasm</location>
    </subcellularLocation>
    <subcellularLocation>
        <location evidence="1">Membrane</location>
    </subcellularLocation>
</comment>
<evidence type="ECO:0000256" key="5">
    <source>
        <dbReference type="ARBA" id="ARBA00023136"/>
    </source>
</evidence>
<evidence type="ECO:0000259" key="9">
    <source>
        <dbReference type="PROSITE" id="PS50086"/>
    </source>
</evidence>
<keyword evidence="4" id="KW-0963">Cytoplasm</keyword>
<evidence type="ECO:0000256" key="8">
    <source>
        <dbReference type="ARBA" id="ARBA00067477"/>
    </source>
</evidence>
<dbReference type="EMBL" id="CAIIXF020000006">
    <property type="protein sequence ID" value="CAH1786642.1"/>
    <property type="molecule type" value="Genomic_DNA"/>
</dbReference>
<dbReference type="FunFam" id="1.10.8.270:FF:000019">
    <property type="entry name" value="TBC1 domain family member 13"/>
    <property type="match status" value="1"/>
</dbReference>
<comment type="caution">
    <text evidence="10">The sequence shown here is derived from an EMBL/GenBank/DDBJ whole genome shotgun (WGS) entry which is preliminary data.</text>
</comment>
<keyword evidence="11" id="KW-1185">Reference proteome</keyword>
<dbReference type="GO" id="GO:0005737">
    <property type="term" value="C:cytoplasm"/>
    <property type="evidence" value="ECO:0007669"/>
    <property type="project" value="UniProtKB-SubCell"/>
</dbReference>
<evidence type="ECO:0000256" key="4">
    <source>
        <dbReference type="ARBA" id="ARBA00022490"/>
    </source>
</evidence>